<evidence type="ECO:0000259" key="3">
    <source>
        <dbReference type="PROSITE" id="PS50118"/>
    </source>
</evidence>
<protein>
    <submittedName>
        <fullName evidence="5 6">HMG box domain-containing protein</fullName>
    </submittedName>
</protein>
<keyword evidence="1" id="KW-0539">Nucleus</keyword>
<dbReference type="GO" id="GO:0005634">
    <property type="term" value="C:nucleus"/>
    <property type="evidence" value="ECO:0007669"/>
    <property type="project" value="UniProtKB-UniRule"/>
</dbReference>
<accession>A0A5S6PZT0</accession>
<evidence type="ECO:0000256" key="1">
    <source>
        <dbReference type="PROSITE-ProRule" id="PRU00267"/>
    </source>
</evidence>
<dbReference type="SUPFAM" id="SSF47095">
    <property type="entry name" value="HMG-box"/>
    <property type="match status" value="1"/>
</dbReference>
<dbReference type="Gene3D" id="1.10.30.10">
    <property type="entry name" value="High mobility group box domain"/>
    <property type="match status" value="1"/>
</dbReference>
<dbReference type="STRING" id="70415.A0A5S6PZT0"/>
<name>A0A5S6PZT0_TRIMR</name>
<organism evidence="4 5">
    <name type="scientific">Trichuris muris</name>
    <name type="common">Mouse whipworm</name>
    <dbReference type="NCBI Taxonomy" id="70415"/>
    <lineage>
        <taxon>Eukaryota</taxon>
        <taxon>Metazoa</taxon>
        <taxon>Ecdysozoa</taxon>
        <taxon>Nematoda</taxon>
        <taxon>Enoplea</taxon>
        <taxon>Dorylaimia</taxon>
        <taxon>Trichinellida</taxon>
        <taxon>Trichuridae</taxon>
        <taxon>Trichuris</taxon>
    </lineage>
</organism>
<dbReference type="PROSITE" id="PS50118">
    <property type="entry name" value="HMG_BOX_2"/>
    <property type="match status" value="1"/>
</dbReference>
<feature type="domain" description="HMG box" evidence="3">
    <location>
        <begin position="28"/>
        <end position="94"/>
    </location>
</feature>
<dbReference type="GO" id="GO:0003677">
    <property type="term" value="F:DNA binding"/>
    <property type="evidence" value="ECO:0007669"/>
    <property type="project" value="UniProtKB-UniRule"/>
</dbReference>
<evidence type="ECO:0000313" key="4">
    <source>
        <dbReference type="Proteomes" id="UP000046395"/>
    </source>
</evidence>
<dbReference type="InterPro" id="IPR009071">
    <property type="entry name" value="HMG_box_dom"/>
</dbReference>
<reference evidence="4" key="1">
    <citation type="submission" date="2013-11" db="EMBL/GenBank/DDBJ databases">
        <authorList>
            <person name="Aslett M."/>
        </authorList>
    </citation>
    <scope>NUCLEOTIDE SEQUENCE [LARGE SCALE GENOMIC DNA]</scope>
    <source>
        <strain evidence="4">Edinburgh</strain>
    </source>
</reference>
<feature type="compositionally biased region" description="Polar residues" evidence="2">
    <location>
        <begin position="119"/>
        <end position="131"/>
    </location>
</feature>
<keyword evidence="4" id="KW-1185">Reference proteome</keyword>
<dbReference type="WBParaSite" id="TMUE_0000000466.1">
    <property type="protein sequence ID" value="TMUE_0000000466.1"/>
    <property type="gene ID" value="WBGene00296406"/>
</dbReference>
<reference evidence="5" key="3">
    <citation type="submission" date="2019-12" db="UniProtKB">
        <authorList>
            <consortium name="WormBaseParasite"/>
        </authorList>
    </citation>
    <scope>IDENTIFICATION</scope>
</reference>
<reference evidence="4" key="2">
    <citation type="submission" date="2014-03" db="EMBL/GenBank/DDBJ databases">
        <title>The whipworm genome and dual-species transcriptomics of an intimate host-pathogen interaction.</title>
        <authorList>
            <person name="Foth B.J."/>
            <person name="Tsai I.J."/>
            <person name="Reid A.J."/>
            <person name="Bancroft A.J."/>
            <person name="Nichol S."/>
            <person name="Tracey A."/>
            <person name="Holroyd N."/>
            <person name="Cotton J.A."/>
            <person name="Stanley E.J."/>
            <person name="Zarowiecki M."/>
            <person name="Liu J.Z."/>
            <person name="Huckvale T."/>
            <person name="Cooper P.J."/>
            <person name="Grencis R.K."/>
            <person name="Berriman M."/>
        </authorList>
    </citation>
    <scope>NUCLEOTIDE SEQUENCE [LARGE SCALE GENOMIC DNA]</scope>
    <source>
        <strain evidence="4">Edinburgh</strain>
    </source>
</reference>
<evidence type="ECO:0000256" key="2">
    <source>
        <dbReference type="SAM" id="MobiDB-lite"/>
    </source>
</evidence>
<feature type="DNA-binding region" description="HMG box" evidence="1">
    <location>
        <begin position="28"/>
        <end position="94"/>
    </location>
</feature>
<proteinExistence type="predicted"/>
<evidence type="ECO:0000313" key="6">
    <source>
        <dbReference type="WBParaSite" id="TMUE_0000000466.2"/>
    </source>
</evidence>
<dbReference type="AlphaFoldDB" id="A0A5S6PZT0"/>
<dbReference type="Proteomes" id="UP000046395">
    <property type="component" value="Unassembled WGS sequence"/>
</dbReference>
<feature type="region of interest" description="Disordered" evidence="2">
    <location>
        <begin position="95"/>
        <end position="132"/>
    </location>
</feature>
<keyword evidence="1" id="KW-0238">DNA-binding</keyword>
<evidence type="ECO:0000313" key="5">
    <source>
        <dbReference type="WBParaSite" id="TMUE_0000000466.1"/>
    </source>
</evidence>
<dbReference type="WBParaSite" id="TMUE_0000000466.2">
    <property type="protein sequence ID" value="TMUE_0000000466.2"/>
    <property type="gene ID" value="WBGene00296406"/>
</dbReference>
<dbReference type="InterPro" id="IPR036910">
    <property type="entry name" value="HMG_box_dom_sf"/>
</dbReference>
<dbReference type="SMART" id="SM00398">
    <property type="entry name" value="HMG"/>
    <property type="match status" value="1"/>
</dbReference>
<sequence length="205" mass="24011">MEQDIDLIDALLKRAKDRRRLDLPSDFPKKPISAYNIFLSKVIKNGSLLEYDSKDRFVQAARIWKGLDPAKKEKFFKKYRLAVEKHDVQMEEFKAAHPELNIRPTPKSKRKLDAKTVRNEQQPSTSHPSTSKHVDLHEASFQCFALAKQDKYAEKYNLRGEDLMKKLRRKFDRMSADKQQKWHDFVTKENCIDCPMTSIKRDGAA</sequence>